<dbReference type="Pfam" id="PF13438">
    <property type="entry name" value="DUF4113"/>
    <property type="match status" value="1"/>
</dbReference>
<dbReference type="EMBL" id="BAABGQ010000005">
    <property type="protein sequence ID" value="GAA4498485.1"/>
    <property type="molecule type" value="Genomic_DNA"/>
</dbReference>
<protein>
    <submittedName>
        <fullName evidence="7">Translesion error-prone DNA polymerase V subunit UmuC</fullName>
    </submittedName>
</protein>
<gene>
    <name evidence="7" type="primary">umuC_2</name>
    <name evidence="7" type="ORF">GCM10023172_15580</name>
</gene>
<feature type="domain" description="UmuC" evidence="6">
    <location>
        <begin position="1"/>
        <end position="142"/>
    </location>
</feature>
<keyword evidence="4" id="KW-0234">DNA repair</keyword>
<dbReference type="InterPro" id="IPR043128">
    <property type="entry name" value="Rev_trsase/Diguanyl_cyclase"/>
</dbReference>
<dbReference type="Gene3D" id="1.10.150.20">
    <property type="entry name" value="5' to 3' exonuclease, C-terminal subdomain"/>
    <property type="match status" value="1"/>
</dbReference>
<comment type="caution">
    <text evidence="7">The sequence shown here is derived from an EMBL/GenBank/DDBJ whole genome shotgun (WGS) entry which is preliminary data.</text>
</comment>
<dbReference type="InterPro" id="IPR025188">
    <property type="entry name" value="DUF4113"/>
</dbReference>
<comment type="similarity">
    <text evidence="1">Belongs to the DNA polymerase type-Y family.</text>
</comment>
<keyword evidence="8" id="KW-1185">Reference proteome</keyword>
<keyword evidence="2" id="KW-0227">DNA damage</keyword>
<evidence type="ECO:0000256" key="4">
    <source>
        <dbReference type="ARBA" id="ARBA00023204"/>
    </source>
</evidence>
<dbReference type="InterPro" id="IPR050116">
    <property type="entry name" value="DNA_polymerase-Y"/>
</dbReference>
<dbReference type="PANTHER" id="PTHR11076:SF34">
    <property type="entry name" value="PROTEIN UMUC"/>
    <property type="match status" value="1"/>
</dbReference>
<evidence type="ECO:0000256" key="2">
    <source>
        <dbReference type="ARBA" id="ARBA00022763"/>
    </source>
</evidence>
<dbReference type="Pfam" id="PF00817">
    <property type="entry name" value="IMS"/>
    <property type="match status" value="1"/>
</dbReference>
<proteinExistence type="inferred from homology"/>
<reference evidence="8" key="1">
    <citation type="journal article" date="2019" name="Int. J. Syst. Evol. Microbiol.">
        <title>The Global Catalogue of Microorganisms (GCM) 10K type strain sequencing project: providing services to taxonomists for standard genome sequencing and annotation.</title>
        <authorList>
            <consortium name="The Broad Institute Genomics Platform"/>
            <consortium name="The Broad Institute Genome Sequencing Center for Infectious Disease"/>
            <person name="Wu L."/>
            <person name="Ma J."/>
        </authorList>
    </citation>
    <scope>NUCLEOTIDE SEQUENCE [LARGE SCALE GENOMIC DNA]</scope>
    <source>
        <strain evidence="8">JCM 17841</strain>
    </source>
</reference>
<dbReference type="PANTHER" id="PTHR11076">
    <property type="entry name" value="DNA REPAIR POLYMERASE UMUC / TRANSFERASE FAMILY MEMBER"/>
    <property type="match status" value="1"/>
</dbReference>
<dbReference type="Pfam" id="PF11799">
    <property type="entry name" value="IMS_C"/>
    <property type="match status" value="1"/>
</dbReference>
<evidence type="ECO:0000256" key="3">
    <source>
        <dbReference type="ARBA" id="ARBA00023199"/>
    </source>
</evidence>
<evidence type="ECO:0000256" key="1">
    <source>
        <dbReference type="ARBA" id="ARBA00010945"/>
    </source>
</evidence>
<dbReference type="InterPro" id="IPR036775">
    <property type="entry name" value="DNA_pol_Y-fam_lit_finger_sf"/>
</dbReference>
<accession>A0ABP8Q7K6</accession>
<name>A0ABP8Q7K6_9BACT</name>
<dbReference type="SUPFAM" id="SSF56672">
    <property type="entry name" value="DNA/RNA polymerases"/>
    <property type="match status" value="1"/>
</dbReference>
<dbReference type="PROSITE" id="PS50173">
    <property type="entry name" value="UMUC"/>
    <property type="match status" value="1"/>
</dbReference>
<evidence type="ECO:0000256" key="5">
    <source>
        <dbReference type="ARBA" id="ARBA00023236"/>
    </source>
</evidence>
<dbReference type="InterPro" id="IPR017961">
    <property type="entry name" value="DNA_pol_Y-fam_little_finger"/>
</dbReference>
<dbReference type="SUPFAM" id="SSF100879">
    <property type="entry name" value="Lesion bypass DNA polymerase (Y-family), little finger domain"/>
    <property type="match status" value="1"/>
</dbReference>
<keyword evidence="3" id="KW-0741">SOS mutagenesis</keyword>
<evidence type="ECO:0000313" key="7">
    <source>
        <dbReference type="EMBL" id="GAA4498485.1"/>
    </source>
</evidence>
<dbReference type="Gene3D" id="3.30.70.270">
    <property type="match status" value="1"/>
</dbReference>
<keyword evidence="5" id="KW-0742">SOS response</keyword>
<evidence type="ECO:0000313" key="8">
    <source>
        <dbReference type="Proteomes" id="UP001501243"/>
    </source>
</evidence>
<organism evidence="7 8">
    <name type="scientific">Hymenobacter ginsengisoli</name>
    <dbReference type="NCBI Taxonomy" id="1051626"/>
    <lineage>
        <taxon>Bacteria</taxon>
        <taxon>Pseudomonadati</taxon>
        <taxon>Bacteroidota</taxon>
        <taxon>Cytophagia</taxon>
        <taxon>Cytophagales</taxon>
        <taxon>Hymenobacteraceae</taxon>
        <taxon>Hymenobacter</taxon>
    </lineage>
</organism>
<dbReference type="InterPro" id="IPR043502">
    <property type="entry name" value="DNA/RNA_pol_sf"/>
</dbReference>
<evidence type="ECO:0000259" key="6">
    <source>
        <dbReference type="PROSITE" id="PS50173"/>
    </source>
</evidence>
<dbReference type="CDD" id="cd01700">
    <property type="entry name" value="PolY_Pol_V_umuC"/>
    <property type="match status" value="1"/>
</dbReference>
<dbReference type="Gene3D" id="3.30.1490.100">
    <property type="entry name" value="DNA polymerase, Y-family, little finger domain"/>
    <property type="match status" value="1"/>
</dbReference>
<dbReference type="Proteomes" id="UP001501243">
    <property type="component" value="Unassembled WGS sequence"/>
</dbReference>
<sequence length="394" mass="42154">MGEPYFQVKEQLRREQVQVFSSNYTLYGDMSRRVMHYLGASMPGVEIYSIDEAFLDLGGLQQHLTPYLGDLDALARRLRAGVKARTGIPTCVGVAPTKTLAKLANRLAKKDPSLAGVLYLDSAERRAWALKQVAVGDVWGVGRQYAQKLTAAGIDSAADLARVSEAWARKHLGGVVGARLVRELQGFPCAGLAPSEDGTLHRQSISCSRTFGRPLRERDLVLGAVASFVGRAAEKLRRQGELAHVMTVFISKNRFGPDAGAAGGHSRSAVLTLPVPTSDTRELTARAGQLLARLWEPGAVYVKAGVVLAGLEPPGGQQLGLFETAVAAKRAPVEPRGSQLMATLDGLNERFGRGTVRLAAALGPKGGGPAPWQGQAAWRTPAYTTRLEDLLTVS</sequence>
<dbReference type="InterPro" id="IPR001126">
    <property type="entry name" value="UmuC"/>
</dbReference>